<sequence>MARSRMILPAPDPTCRRLFHADRLTAEGHRVALEIWIRATGRECEGTRVIVYRCKRCAGFHITRKRIAPKSTFLGPPAELVEIPPEPNLILGL</sequence>
<reference evidence="2" key="1">
    <citation type="submission" date="2016-12" db="EMBL/GenBank/DDBJ databases">
        <title>Comparative genomics of four Isosphaeraceae planctomycetes: a common pool of plasmids and glycoside hydrolase genes.</title>
        <authorList>
            <person name="Ivanova A."/>
        </authorList>
    </citation>
    <scope>NUCLEOTIDE SEQUENCE [LARGE SCALE GENOMIC DNA]</scope>
    <source>
        <strain evidence="2">PX4</strain>
    </source>
</reference>
<evidence type="ECO:0000313" key="2">
    <source>
        <dbReference type="Proteomes" id="UP000186309"/>
    </source>
</evidence>
<dbReference type="EMBL" id="CP019082">
    <property type="protein sequence ID" value="APW64163.1"/>
    <property type="molecule type" value="Genomic_DNA"/>
</dbReference>
<evidence type="ECO:0000313" key="1">
    <source>
        <dbReference type="EMBL" id="APW64163.1"/>
    </source>
</evidence>
<dbReference type="KEGG" id="pbor:BSF38_05755"/>
<keyword evidence="2" id="KW-1185">Reference proteome</keyword>
<protein>
    <recommendedName>
        <fullName evidence="3">RNHCP domain-containing protein</fullName>
    </recommendedName>
</protein>
<gene>
    <name evidence="1" type="ORF">BSF38_05755</name>
</gene>
<name>A0A1U7CZ45_9BACT</name>
<dbReference type="OrthoDB" id="291012at2"/>
<dbReference type="RefSeq" id="WP_076350432.1">
    <property type="nucleotide sequence ID" value="NZ_CP019082.1"/>
</dbReference>
<evidence type="ECO:0008006" key="3">
    <source>
        <dbReference type="Google" id="ProtNLM"/>
    </source>
</evidence>
<dbReference type="AlphaFoldDB" id="A0A1U7CZ45"/>
<proteinExistence type="predicted"/>
<accession>A0A1U7CZ45</accession>
<dbReference type="Proteomes" id="UP000186309">
    <property type="component" value="Chromosome"/>
</dbReference>
<organism evidence="1 2">
    <name type="scientific">Paludisphaera borealis</name>
    <dbReference type="NCBI Taxonomy" id="1387353"/>
    <lineage>
        <taxon>Bacteria</taxon>
        <taxon>Pseudomonadati</taxon>
        <taxon>Planctomycetota</taxon>
        <taxon>Planctomycetia</taxon>
        <taxon>Isosphaerales</taxon>
        <taxon>Isosphaeraceae</taxon>
        <taxon>Paludisphaera</taxon>
    </lineage>
</organism>